<dbReference type="PANTHER" id="PTHR46991">
    <property type="entry name" value="23.5 KDA HEAT SHOCK PROTEIN, MITOCHONDRIAL"/>
    <property type="match status" value="1"/>
</dbReference>
<dbReference type="Proteomes" id="UP000467841">
    <property type="component" value="Unassembled WGS sequence"/>
</dbReference>
<dbReference type="SUPFAM" id="SSF49764">
    <property type="entry name" value="HSP20-like chaperones"/>
    <property type="match status" value="1"/>
</dbReference>
<evidence type="ECO:0000256" key="2">
    <source>
        <dbReference type="RuleBase" id="RU003616"/>
    </source>
</evidence>
<dbReference type="PANTHER" id="PTHR46991:SF24">
    <property type="entry name" value="14.7 KDA HEAT SHOCK PROTEIN"/>
    <property type="match status" value="1"/>
</dbReference>
<feature type="domain" description="SHSP" evidence="4">
    <location>
        <begin position="35"/>
        <end position="143"/>
    </location>
</feature>
<accession>A0A6D2IP64</accession>
<feature type="compositionally biased region" description="Low complexity" evidence="3">
    <location>
        <begin position="1"/>
        <end position="12"/>
    </location>
</feature>
<dbReference type="AlphaFoldDB" id="A0A6D2IP64"/>
<feature type="region of interest" description="Disordered" evidence="3">
    <location>
        <begin position="1"/>
        <end position="42"/>
    </location>
</feature>
<dbReference type="CDD" id="cd06464">
    <property type="entry name" value="ACD_sHsps-like"/>
    <property type="match status" value="1"/>
</dbReference>
<evidence type="ECO:0000256" key="3">
    <source>
        <dbReference type="SAM" id="MobiDB-lite"/>
    </source>
</evidence>
<reference evidence="5" key="1">
    <citation type="submission" date="2020-01" db="EMBL/GenBank/DDBJ databases">
        <authorList>
            <person name="Mishra B."/>
        </authorList>
    </citation>
    <scope>NUCLEOTIDE SEQUENCE [LARGE SCALE GENOMIC DNA]</scope>
</reference>
<dbReference type="InterPro" id="IPR008978">
    <property type="entry name" value="HSP20-like_chaperone"/>
</dbReference>
<evidence type="ECO:0000256" key="1">
    <source>
        <dbReference type="PROSITE-ProRule" id="PRU00285"/>
    </source>
</evidence>
<comment type="caution">
    <text evidence="5">The sequence shown here is derived from an EMBL/GenBank/DDBJ whole genome shotgun (WGS) entry which is preliminary data.</text>
</comment>
<evidence type="ECO:0000313" key="6">
    <source>
        <dbReference type="Proteomes" id="UP000467841"/>
    </source>
</evidence>
<dbReference type="Gene3D" id="2.60.40.790">
    <property type="match status" value="1"/>
</dbReference>
<keyword evidence="6" id="KW-1185">Reference proteome</keyword>
<proteinExistence type="inferred from homology"/>
<dbReference type="InterPro" id="IPR002068">
    <property type="entry name" value="A-crystallin/Hsp20_dom"/>
</dbReference>
<dbReference type="PROSITE" id="PS01031">
    <property type="entry name" value="SHSP"/>
    <property type="match status" value="1"/>
</dbReference>
<dbReference type="InterPro" id="IPR044656">
    <property type="entry name" value="HSP14.7/HSP23.5/HSP23.6-like"/>
</dbReference>
<dbReference type="OrthoDB" id="1653398at2759"/>
<evidence type="ECO:0000259" key="4">
    <source>
        <dbReference type="PROSITE" id="PS01031"/>
    </source>
</evidence>
<comment type="similarity">
    <text evidence="1 2">Belongs to the small heat shock protein (HSP20) family.</text>
</comment>
<gene>
    <name evidence="5" type="ORF">MERR_LOCUS18118</name>
</gene>
<organism evidence="5 6">
    <name type="scientific">Microthlaspi erraticum</name>
    <dbReference type="NCBI Taxonomy" id="1685480"/>
    <lineage>
        <taxon>Eukaryota</taxon>
        <taxon>Viridiplantae</taxon>
        <taxon>Streptophyta</taxon>
        <taxon>Embryophyta</taxon>
        <taxon>Tracheophyta</taxon>
        <taxon>Spermatophyta</taxon>
        <taxon>Magnoliopsida</taxon>
        <taxon>eudicotyledons</taxon>
        <taxon>Gunneridae</taxon>
        <taxon>Pentapetalae</taxon>
        <taxon>rosids</taxon>
        <taxon>malvids</taxon>
        <taxon>Brassicales</taxon>
        <taxon>Brassicaceae</taxon>
        <taxon>Coluteocarpeae</taxon>
        <taxon>Microthlaspi</taxon>
    </lineage>
</organism>
<sequence length="152" mass="16897">MMSKAAGSSGDKSGTGGYSDRDWPKNFPPIPRNRFQKTGSQAPYETIDTKDACVMRVDMPGCPMSELVYYVEGNNVHFFADEPSSDENNHEGRKYGGTAIFDPRGYNVKETKAKLRNGVLWITIPKKIPGKNAKVSVTELMFNAKITREDVV</sequence>
<protein>
    <recommendedName>
        <fullName evidence="4">SHSP domain-containing protein</fullName>
    </recommendedName>
</protein>
<evidence type="ECO:0000313" key="5">
    <source>
        <dbReference type="EMBL" id="CAA7030883.1"/>
    </source>
</evidence>
<name>A0A6D2IP64_9BRAS</name>
<dbReference type="EMBL" id="CACVBM020001098">
    <property type="protein sequence ID" value="CAA7030883.1"/>
    <property type="molecule type" value="Genomic_DNA"/>
</dbReference>
<dbReference type="Pfam" id="PF00011">
    <property type="entry name" value="HSP20"/>
    <property type="match status" value="1"/>
</dbReference>